<protein>
    <submittedName>
        <fullName evidence="1">Tudor domain-containing protein 11 p100 co-activator</fullName>
    </submittedName>
</protein>
<accession>A0A5C6NC51</accession>
<dbReference type="Proteomes" id="UP000324091">
    <property type="component" value="Chromosome 22"/>
</dbReference>
<dbReference type="InterPro" id="IPR035437">
    <property type="entry name" value="SNase_OB-fold_sf"/>
</dbReference>
<keyword evidence="2" id="KW-1185">Reference proteome</keyword>
<dbReference type="Gene3D" id="2.40.50.90">
    <property type="match status" value="1"/>
</dbReference>
<gene>
    <name evidence="1" type="ORF">D4764_22G0003620</name>
</gene>
<sequence>MKLKPMGCQTRARSVQPNHIPGCYGDLVTEYLNSQESAKTARLNIWRYGDFRADDADEFGYRR</sequence>
<name>A0A5C6NC51_9TELE</name>
<evidence type="ECO:0000313" key="2">
    <source>
        <dbReference type="Proteomes" id="UP000324091"/>
    </source>
</evidence>
<proteinExistence type="predicted"/>
<dbReference type="AlphaFoldDB" id="A0A5C6NC51"/>
<dbReference type="EMBL" id="RHFK02000015">
    <property type="protein sequence ID" value="TWW64715.1"/>
    <property type="molecule type" value="Genomic_DNA"/>
</dbReference>
<comment type="caution">
    <text evidence="1">The sequence shown here is derived from an EMBL/GenBank/DDBJ whole genome shotgun (WGS) entry which is preliminary data.</text>
</comment>
<organism evidence="1 2">
    <name type="scientific">Takifugu flavidus</name>
    <name type="common">sansaifugu</name>
    <dbReference type="NCBI Taxonomy" id="433684"/>
    <lineage>
        <taxon>Eukaryota</taxon>
        <taxon>Metazoa</taxon>
        <taxon>Chordata</taxon>
        <taxon>Craniata</taxon>
        <taxon>Vertebrata</taxon>
        <taxon>Euteleostomi</taxon>
        <taxon>Actinopterygii</taxon>
        <taxon>Neopterygii</taxon>
        <taxon>Teleostei</taxon>
        <taxon>Neoteleostei</taxon>
        <taxon>Acanthomorphata</taxon>
        <taxon>Eupercaria</taxon>
        <taxon>Tetraodontiformes</taxon>
        <taxon>Tetradontoidea</taxon>
        <taxon>Tetraodontidae</taxon>
        <taxon>Takifugu</taxon>
    </lineage>
</organism>
<reference evidence="1 2" key="1">
    <citation type="submission" date="2019-04" db="EMBL/GenBank/DDBJ databases">
        <title>Chromosome genome assembly for Takifugu flavidus.</title>
        <authorList>
            <person name="Xiao S."/>
        </authorList>
    </citation>
    <scope>NUCLEOTIDE SEQUENCE [LARGE SCALE GENOMIC DNA]</scope>
    <source>
        <strain evidence="1">HTHZ2018</strain>
        <tissue evidence="1">Muscle</tissue>
    </source>
</reference>
<evidence type="ECO:0000313" key="1">
    <source>
        <dbReference type="EMBL" id="TWW64715.1"/>
    </source>
</evidence>